<name>A0A9N8PN83_9PEZI</name>
<organism evidence="9 10">
    <name type="scientific">Aureobasidium mustum</name>
    <dbReference type="NCBI Taxonomy" id="2773714"/>
    <lineage>
        <taxon>Eukaryota</taxon>
        <taxon>Fungi</taxon>
        <taxon>Dikarya</taxon>
        <taxon>Ascomycota</taxon>
        <taxon>Pezizomycotina</taxon>
        <taxon>Dothideomycetes</taxon>
        <taxon>Dothideomycetidae</taxon>
        <taxon>Dothideales</taxon>
        <taxon>Saccotheciaceae</taxon>
        <taxon>Aureobasidium</taxon>
    </lineage>
</organism>
<evidence type="ECO:0000256" key="7">
    <source>
        <dbReference type="ARBA" id="ARBA00023242"/>
    </source>
</evidence>
<dbReference type="PANTHER" id="PTHR47782">
    <property type="entry name" value="ZN(II)2CYS6 TRANSCRIPTION FACTOR (EUROFUNG)-RELATED"/>
    <property type="match status" value="1"/>
</dbReference>
<keyword evidence="8" id="KW-1133">Transmembrane helix</keyword>
<keyword evidence="10" id="KW-1185">Reference proteome</keyword>
<evidence type="ECO:0000256" key="6">
    <source>
        <dbReference type="ARBA" id="ARBA00023163"/>
    </source>
</evidence>
<dbReference type="Proteomes" id="UP000714618">
    <property type="component" value="Unassembled WGS sequence"/>
</dbReference>
<evidence type="ECO:0000256" key="5">
    <source>
        <dbReference type="ARBA" id="ARBA00023125"/>
    </source>
</evidence>
<feature type="transmembrane region" description="Helical" evidence="8">
    <location>
        <begin position="169"/>
        <end position="190"/>
    </location>
</feature>
<dbReference type="GO" id="GO:0045944">
    <property type="term" value="P:positive regulation of transcription by RNA polymerase II"/>
    <property type="evidence" value="ECO:0007669"/>
    <property type="project" value="TreeGrafter"/>
</dbReference>
<evidence type="ECO:0000313" key="10">
    <source>
        <dbReference type="Proteomes" id="UP000714618"/>
    </source>
</evidence>
<gene>
    <name evidence="9" type="ORF">AWRI4233_LOCUS8906</name>
</gene>
<keyword evidence="8" id="KW-0812">Transmembrane</keyword>
<dbReference type="OrthoDB" id="2399539at2759"/>
<dbReference type="GO" id="GO:0043565">
    <property type="term" value="F:sequence-specific DNA binding"/>
    <property type="evidence" value="ECO:0007669"/>
    <property type="project" value="TreeGrafter"/>
</dbReference>
<reference evidence="9" key="1">
    <citation type="submission" date="2020-06" db="EMBL/GenBank/DDBJ databases">
        <authorList>
            <person name="Onetto C."/>
        </authorList>
    </citation>
    <scope>NUCLEOTIDE SEQUENCE</scope>
</reference>
<keyword evidence="8" id="KW-0472">Membrane</keyword>
<evidence type="ECO:0000313" key="9">
    <source>
        <dbReference type="EMBL" id="CAD0100081.1"/>
    </source>
</evidence>
<evidence type="ECO:0000256" key="2">
    <source>
        <dbReference type="ARBA" id="ARBA00022723"/>
    </source>
</evidence>
<dbReference type="GO" id="GO:0046872">
    <property type="term" value="F:metal ion binding"/>
    <property type="evidence" value="ECO:0007669"/>
    <property type="project" value="UniProtKB-KW"/>
</dbReference>
<keyword evidence="3" id="KW-0862">Zinc</keyword>
<evidence type="ECO:0000256" key="4">
    <source>
        <dbReference type="ARBA" id="ARBA00023015"/>
    </source>
</evidence>
<keyword evidence="5" id="KW-0238">DNA-binding</keyword>
<dbReference type="PANTHER" id="PTHR47782:SF12">
    <property type="entry name" value="ZN(II)2CYS6 TRANSCRIPTION FACTOR (EUROFUNG)"/>
    <property type="match status" value="1"/>
</dbReference>
<keyword evidence="4" id="KW-0805">Transcription regulation</keyword>
<sequence length="248" mass="28043">MDRLVSITLGRPFAIHEDDIDISSFTIETCEELDNNLAVPQSNLCKSSMAVTEHILRLRKTANDIATKVYCKRVVAGYSAAQREQVLSDLHQDLVNWRRSVPFPLPHLHANVPHGCTTWFDLNFYVHMTTLYRPSPLFPTLPIAHVNTLAEAAACALRHANSMRLQRRLAFNWLNLLMLYNAVIALVYSVTVQPERLAESLERLHAVEDLQLAMELFEVLGDKFPAAKTIGAMVAQVVERYRVHGQEA</sequence>
<keyword evidence="2" id="KW-0479">Metal-binding</keyword>
<dbReference type="GO" id="GO:0000981">
    <property type="term" value="F:DNA-binding transcription factor activity, RNA polymerase II-specific"/>
    <property type="evidence" value="ECO:0007669"/>
    <property type="project" value="TreeGrafter"/>
</dbReference>
<keyword evidence="6" id="KW-0804">Transcription</keyword>
<dbReference type="EMBL" id="CAIJEO010000011">
    <property type="protein sequence ID" value="CAD0100081.1"/>
    <property type="molecule type" value="Genomic_DNA"/>
</dbReference>
<proteinExistence type="predicted"/>
<comment type="caution">
    <text evidence="9">The sequence shown here is derived from an EMBL/GenBank/DDBJ whole genome shotgun (WGS) entry which is preliminary data.</text>
</comment>
<accession>A0A9N8PN83</accession>
<dbReference type="GO" id="GO:0005634">
    <property type="term" value="C:nucleus"/>
    <property type="evidence" value="ECO:0007669"/>
    <property type="project" value="UniProtKB-SubCell"/>
</dbReference>
<dbReference type="AlphaFoldDB" id="A0A9N8PN83"/>
<evidence type="ECO:0000256" key="1">
    <source>
        <dbReference type="ARBA" id="ARBA00004123"/>
    </source>
</evidence>
<evidence type="ECO:0000256" key="3">
    <source>
        <dbReference type="ARBA" id="ARBA00022833"/>
    </source>
</evidence>
<protein>
    <submittedName>
        <fullName evidence="9">Uncharacterized protein</fullName>
    </submittedName>
</protein>
<keyword evidence="7" id="KW-0539">Nucleus</keyword>
<comment type="subcellular location">
    <subcellularLocation>
        <location evidence="1">Nucleus</location>
    </subcellularLocation>
</comment>
<dbReference type="CDD" id="cd12148">
    <property type="entry name" value="fungal_TF_MHR"/>
    <property type="match status" value="1"/>
</dbReference>
<evidence type="ECO:0000256" key="8">
    <source>
        <dbReference type="SAM" id="Phobius"/>
    </source>
</evidence>
<dbReference type="InterPro" id="IPR052202">
    <property type="entry name" value="Yeast_MetPath_Reg"/>
</dbReference>